<reference evidence="3" key="2">
    <citation type="submission" date="2025-05" db="UniProtKB">
        <authorList>
            <consortium name="EnsemblMetazoa"/>
        </authorList>
    </citation>
    <scope>IDENTIFICATION</scope>
    <source>
        <strain evidence="3">Foshan</strain>
    </source>
</reference>
<reference evidence="4" key="1">
    <citation type="journal article" date="2015" name="Proc. Natl. Acad. Sci. U.S.A.">
        <title>Genome sequence of the Asian Tiger mosquito, Aedes albopictus, reveals insights into its biology, genetics, and evolution.</title>
        <authorList>
            <person name="Chen X.G."/>
            <person name="Jiang X."/>
            <person name="Gu J."/>
            <person name="Xu M."/>
            <person name="Wu Y."/>
            <person name="Deng Y."/>
            <person name="Zhang C."/>
            <person name="Bonizzoni M."/>
            <person name="Dermauw W."/>
            <person name="Vontas J."/>
            <person name="Armbruster P."/>
            <person name="Huang X."/>
            <person name="Yang Y."/>
            <person name="Zhang H."/>
            <person name="He W."/>
            <person name="Peng H."/>
            <person name="Liu Y."/>
            <person name="Wu K."/>
            <person name="Chen J."/>
            <person name="Lirakis M."/>
            <person name="Topalis P."/>
            <person name="Van Leeuwen T."/>
            <person name="Hall A.B."/>
            <person name="Jiang X."/>
            <person name="Thorpe C."/>
            <person name="Mueller R.L."/>
            <person name="Sun C."/>
            <person name="Waterhouse R.M."/>
            <person name="Yan G."/>
            <person name="Tu Z.J."/>
            <person name="Fang X."/>
            <person name="James A.A."/>
        </authorList>
    </citation>
    <scope>NUCLEOTIDE SEQUENCE [LARGE SCALE GENOMIC DNA]</scope>
    <source>
        <strain evidence="4">Foshan</strain>
    </source>
</reference>
<dbReference type="PANTHER" id="PTHR21398:SF6">
    <property type="entry name" value="AGAP007094-PA"/>
    <property type="match status" value="1"/>
</dbReference>
<evidence type="ECO:0000256" key="2">
    <source>
        <dbReference type="SAM" id="SignalP"/>
    </source>
</evidence>
<feature type="chain" id="PRO_5046416785" description="Secreted protein" evidence="2">
    <location>
        <begin position="23"/>
        <end position="473"/>
    </location>
</feature>
<dbReference type="RefSeq" id="XP_062708007.1">
    <property type="nucleotide sequence ID" value="XM_062852023.1"/>
</dbReference>
<feature type="region of interest" description="Disordered" evidence="1">
    <location>
        <begin position="140"/>
        <end position="183"/>
    </location>
</feature>
<dbReference type="SMART" id="SM00718">
    <property type="entry name" value="DM4_12"/>
    <property type="match status" value="1"/>
</dbReference>
<evidence type="ECO:0000313" key="4">
    <source>
        <dbReference type="Proteomes" id="UP000069940"/>
    </source>
</evidence>
<evidence type="ECO:0000256" key="1">
    <source>
        <dbReference type="SAM" id="MobiDB-lite"/>
    </source>
</evidence>
<name>A0ABM1ZXU3_AEDAL</name>
<proteinExistence type="predicted"/>
<feature type="signal peptide" evidence="2">
    <location>
        <begin position="1"/>
        <end position="22"/>
    </location>
</feature>
<feature type="region of interest" description="Disordered" evidence="1">
    <location>
        <begin position="25"/>
        <end position="70"/>
    </location>
</feature>
<dbReference type="EnsemblMetazoa" id="AALFPA23_022645.R33595">
    <property type="protein sequence ID" value="AALFPA23_022645.P33595"/>
    <property type="gene ID" value="AALFPA23_022645"/>
</dbReference>
<keyword evidence="2" id="KW-0732">Signal</keyword>
<evidence type="ECO:0008006" key="5">
    <source>
        <dbReference type="Google" id="ProtNLM"/>
    </source>
</evidence>
<feature type="compositionally biased region" description="Basic and acidic residues" evidence="1">
    <location>
        <begin position="140"/>
        <end position="160"/>
    </location>
</feature>
<protein>
    <recommendedName>
        <fullName evidence="5">Secreted protein</fullName>
    </recommendedName>
</protein>
<dbReference type="InterPro" id="IPR006631">
    <property type="entry name" value="DM4_12"/>
</dbReference>
<dbReference type="Pfam" id="PF07841">
    <property type="entry name" value="DM4_12"/>
    <property type="match status" value="1"/>
</dbReference>
<evidence type="ECO:0000313" key="3">
    <source>
        <dbReference type="EnsemblMetazoa" id="AALFPA23_022645.P33595"/>
    </source>
</evidence>
<sequence length="473" mass="52811">MEIRWCWAAFILLTVISHRAGTHNTVGVHHSDSADNTSSTTKSSSRSRNSDSSANNSDSDSNSNKSSNPVIISDKLEKQYEAPYQPTAKASLEDIASKLKQDVESSYNLDEIIASTEAASTKSLKKYLLKESKKYRKKYVSNDDYRQTGALDREPRKAPMDEDDAAAPSPTSNESEKPHSRKKRLIWVTDDGRLALPPGTSLTIAPTIALPFVRYPPTGFLSNISISLPVTIDFDKLGLTDNQNPLGVLPPLLARSMGRAAGSILADYVSDYMRTRRRKRNVPNFTGNENFKITTNFIDGEDTEQKAPVLPDEHKHAFHGGERALLYTVVEDFIANFGLDGKACMLRAICEVHSKPVERFGLVGEVLKLFFTASLSPYSEHLDEYVSAENVGKGKSGPGECFPYYKDCPKSLFQMGKNFQHRYKEDPVHEHSEDSLYENEIDDIEREIRRASRSKSKDEAVIQLEDGVNKMAM</sequence>
<dbReference type="Proteomes" id="UP000069940">
    <property type="component" value="Unassembled WGS sequence"/>
</dbReference>
<organism evidence="3 4">
    <name type="scientific">Aedes albopictus</name>
    <name type="common">Asian tiger mosquito</name>
    <name type="synonym">Stegomyia albopicta</name>
    <dbReference type="NCBI Taxonomy" id="7160"/>
    <lineage>
        <taxon>Eukaryota</taxon>
        <taxon>Metazoa</taxon>
        <taxon>Ecdysozoa</taxon>
        <taxon>Arthropoda</taxon>
        <taxon>Hexapoda</taxon>
        <taxon>Insecta</taxon>
        <taxon>Pterygota</taxon>
        <taxon>Neoptera</taxon>
        <taxon>Endopterygota</taxon>
        <taxon>Diptera</taxon>
        <taxon>Nematocera</taxon>
        <taxon>Culicoidea</taxon>
        <taxon>Culicidae</taxon>
        <taxon>Culicinae</taxon>
        <taxon>Aedini</taxon>
        <taxon>Aedes</taxon>
        <taxon>Stegomyia</taxon>
    </lineage>
</organism>
<keyword evidence="4" id="KW-1185">Reference proteome</keyword>
<accession>A0ABM1ZXU3</accession>
<feature type="compositionally biased region" description="Low complexity" evidence="1">
    <location>
        <begin position="34"/>
        <end position="68"/>
    </location>
</feature>
<dbReference type="GeneID" id="115266582"/>
<dbReference type="PANTHER" id="PTHR21398">
    <property type="entry name" value="AGAP007094-PA"/>
    <property type="match status" value="1"/>
</dbReference>